<accession>A0AAV4NDY4</accession>
<protein>
    <submittedName>
        <fullName evidence="2">Uncharacterized protein</fullName>
    </submittedName>
</protein>
<dbReference type="AlphaFoldDB" id="A0AAV4NDY4"/>
<gene>
    <name evidence="2" type="ORF">CEXT_66391</name>
</gene>
<reference evidence="2 3" key="1">
    <citation type="submission" date="2021-06" db="EMBL/GenBank/DDBJ databases">
        <title>Caerostris extrusa draft genome.</title>
        <authorList>
            <person name="Kono N."/>
            <person name="Arakawa K."/>
        </authorList>
    </citation>
    <scope>NUCLEOTIDE SEQUENCE [LARGE SCALE GENOMIC DNA]</scope>
</reference>
<sequence>MNSKNAASGRSKEAVGKVRAEIALIDDAPPCACLSISLLPKTRPPFRGGRGDAADSNERAAVTHSQSVGNGYRQHFLGILCHSSVTTTC</sequence>
<evidence type="ECO:0000313" key="3">
    <source>
        <dbReference type="Proteomes" id="UP001054945"/>
    </source>
</evidence>
<feature type="region of interest" description="Disordered" evidence="1">
    <location>
        <begin position="44"/>
        <end position="66"/>
    </location>
</feature>
<proteinExistence type="predicted"/>
<name>A0AAV4NDY4_CAEEX</name>
<dbReference type="Proteomes" id="UP001054945">
    <property type="component" value="Unassembled WGS sequence"/>
</dbReference>
<evidence type="ECO:0000256" key="1">
    <source>
        <dbReference type="SAM" id="MobiDB-lite"/>
    </source>
</evidence>
<comment type="caution">
    <text evidence="2">The sequence shown here is derived from an EMBL/GenBank/DDBJ whole genome shotgun (WGS) entry which is preliminary data.</text>
</comment>
<feature type="compositionally biased region" description="Basic and acidic residues" evidence="1">
    <location>
        <begin position="49"/>
        <end position="58"/>
    </location>
</feature>
<dbReference type="EMBL" id="BPLR01020790">
    <property type="protein sequence ID" value="GIX82549.1"/>
    <property type="molecule type" value="Genomic_DNA"/>
</dbReference>
<evidence type="ECO:0000313" key="2">
    <source>
        <dbReference type="EMBL" id="GIX82549.1"/>
    </source>
</evidence>
<organism evidence="2 3">
    <name type="scientific">Caerostris extrusa</name>
    <name type="common">Bark spider</name>
    <name type="synonym">Caerostris bankana</name>
    <dbReference type="NCBI Taxonomy" id="172846"/>
    <lineage>
        <taxon>Eukaryota</taxon>
        <taxon>Metazoa</taxon>
        <taxon>Ecdysozoa</taxon>
        <taxon>Arthropoda</taxon>
        <taxon>Chelicerata</taxon>
        <taxon>Arachnida</taxon>
        <taxon>Araneae</taxon>
        <taxon>Araneomorphae</taxon>
        <taxon>Entelegynae</taxon>
        <taxon>Araneoidea</taxon>
        <taxon>Araneidae</taxon>
        <taxon>Caerostris</taxon>
    </lineage>
</organism>
<keyword evidence="3" id="KW-1185">Reference proteome</keyword>